<reference evidence="2" key="1">
    <citation type="journal article" date="2022" name="Int. J. Mol. Sci.">
        <title>Draft Genome of Tanacetum Coccineum: Genomic Comparison of Closely Related Tanacetum-Family Plants.</title>
        <authorList>
            <person name="Yamashiro T."/>
            <person name="Shiraishi A."/>
            <person name="Nakayama K."/>
            <person name="Satake H."/>
        </authorList>
    </citation>
    <scope>NUCLEOTIDE SEQUENCE</scope>
</reference>
<reference evidence="2" key="2">
    <citation type="submission" date="2022-01" db="EMBL/GenBank/DDBJ databases">
        <authorList>
            <person name="Yamashiro T."/>
            <person name="Shiraishi A."/>
            <person name="Satake H."/>
            <person name="Nakayama K."/>
        </authorList>
    </citation>
    <scope>NUCLEOTIDE SEQUENCE</scope>
</reference>
<sequence>MCSTLNSFDVEGVYGETSQFIASSSKWANGSGGAYEACFSEVEYNDMKDGNGYSQKDKNKANKDKTEHGIGRI</sequence>
<protein>
    <submittedName>
        <fullName evidence="2">Uncharacterized protein</fullName>
    </submittedName>
</protein>
<dbReference type="Proteomes" id="UP001151760">
    <property type="component" value="Unassembled WGS sequence"/>
</dbReference>
<comment type="caution">
    <text evidence="2">The sequence shown here is derived from an EMBL/GenBank/DDBJ whole genome shotgun (WGS) entry which is preliminary data.</text>
</comment>
<evidence type="ECO:0000313" key="2">
    <source>
        <dbReference type="EMBL" id="GJU03865.1"/>
    </source>
</evidence>
<evidence type="ECO:0000256" key="1">
    <source>
        <dbReference type="SAM" id="MobiDB-lite"/>
    </source>
</evidence>
<feature type="region of interest" description="Disordered" evidence="1">
    <location>
        <begin position="50"/>
        <end position="73"/>
    </location>
</feature>
<gene>
    <name evidence="2" type="ORF">Tco_1114203</name>
</gene>
<keyword evidence="3" id="KW-1185">Reference proteome</keyword>
<dbReference type="EMBL" id="BQNB010021194">
    <property type="protein sequence ID" value="GJU03865.1"/>
    <property type="molecule type" value="Genomic_DNA"/>
</dbReference>
<proteinExistence type="predicted"/>
<organism evidence="2 3">
    <name type="scientific">Tanacetum coccineum</name>
    <dbReference type="NCBI Taxonomy" id="301880"/>
    <lineage>
        <taxon>Eukaryota</taxon>
        <taxon>Viridiplantae</taxon>
        <taxon>Streptophyta</taxon>
        <taxon>Embryophyta</taxon>
        <taxon>Tracheophyta</taxon>
        <taxon>Spermatophyta</taxon>
        <taxon>Magnoliopsida</taxon>
        <taxon>eudicotyledons</taxon>
        <taxon>Gunneridae</taxon>
        <taxon>Pentapetalae</taxon>
        <taxon>asterids</taxon>
        <taxon>campanulids</taxon>
        <taxon>Asterales</taxon>
        <taxon>Asteraceae</taxon>
        <taxon>Asteroideae</taxon>
        <taxon>Anthemideae</taxon>
        <taxon>Anthemidinae</taxon>
        <taxon>Tanacetum</taxon>
    </lineage>
</organism>
<name>A0ABQ5IVX9_9ASTR</name>
<evidence type="ECO:0000313" key="3">
    <source>
        <dbReference type="Proteomes" id="UP001151760"/>
    </source>
</evidence>
<accession>A0ABQ5IVX9</accession>